<keyword evidence="2" id="KW-1185">Reference proteome</keyword>
<proteinExistence type="predicted"/>
<reference evidence="2" key="1">
    <citation type="journal article" date="2022" name="Mol. Ecol. Resour.">
        <title>The genomes of chicory, endive, great burdock and yacon provide insights into Asteraceae palaeo-polyploidization history and plant inulin production.</title>
        <authorList>
            <person name="Fan W."/>
            <person name="Wang S."/>
            <person name="Wang H."/>
            <person name="Wang A."/>
            <person name="Jiang F."/>
            <person name="Liu H."/>
            <person name="Zhao H."/>
            <person name="Xu D."/>
            <person name="Zhang Y."/>
        </authorList>
    </citation>
    <scope>NUCLEOTIDE SEQUENCE [LARGE SCALE GENOMIC DNA]</scope>
    <source>
        <strain evidence="2">cv. Niubang</strain>
    </source>
</reference>
<reference evidence="1 2" key="2">
    <citation type="journal article" date="2022" name="Mol. Ecol. Resour.">
        <title>The genomes of chicory, endive, great burdock and yacon provide insights into Asteraceae paleo-polyploidization history and plant inulin production.</title>
        <authorList>
            <person name="Fan W."/>
            <person name="Wang S."/>
            <person name="Wang H."/>
            <person name="Wang A."/>
            <person name="Jiang F."/>
            <person name="Liu H."/>
            <person name="Zhao H."/>
            <person name="Xu D."/>
            <person name="Zhang Y."/>
        </authorList>
    </citation>
    <scope>NUCLEOTIDE SEQUENCE [LARGE SCALE GENOMIC DNA]</scope>
    <source>
        <strain evidence="2">cv. Niubang</strain>
    </source>
</reference>
<evidence type="ECO:0000313" key="1">
    <source>
        <dbReference type="EMBL" id="KAI3665174.1"/>
    </source>
</evidence>
<sequence length="178" mass="20405">MIPTIDGEIRVAWENILKKRFPDVVHTVRKATEIGGKNGTHLSALREYDPSWILEEHWIHMVQFELPTVGQRLDNDRMLCGNSSGYYGDNELKLAIQFRIIIKADRVYDVSTPGIMPFMFRNRSDLREENWEKMDALFSSSPSCALPLFDGSEIDLGYLTLILVASSLFPSLFLFLSF</sequence>
<dbReference type="Proteomes" id="UP001055879">
    <property type="component" value="Linkage Group LG18"/>
</dbReference>
<accession>A0ACB8XDG9</accession>
<evidence type="ECO:0000313" key="2">
    <source>
        <dbReference type="Proteomes" id="UP001055879"/>
    </source>
</evidence>
<name>A0ACB8XDG9_ARCLA</name>
<protein>
    <submittedName>
        <fullName evidence="1">Uncharacterized protein</fullName>
    </submittedName>
</protein>
<comment type="caution">
    <text evidence="1">The sequence shown here is derived from an EMBL/GenBank/DDBJ whole genome shotgun (WGS) entry which is preliminary data.</text>
</comment>
<organism evidence="1 2">
    <name type="scientific">Arctium lappa</name>
    <name type="common">Greater burdock</name>
    <name type="synonym">Lappa major</name>
    <dbReference type="NCBI Taxonomy" id="4217"/>
    <lineage>
        <taxon>Eukaryota</taxon>
        <taxon>Viridiplantae</taxon>
        <taxon>Streptophyta</taxon>
        <taxon>Embryophyta</taxon>
        <taxon>Tracheophyta</taxon>
        <taxon>Spermatophyta</taxon>
        <taxon>Magnoliopsida</taxon>
        <taxon>eudicotyledons</taxon>
        <taxon>Gunneridae</taxon>
        <taxon>Pentapetalae</taxon>
        <taxon>asterids</taxon>
        <taxon>campanulids</taxon>
        <taxon>Asterales</taxon>
        <taxon>Asteraceae</taxon>
        <taxon>Carduoideae</taxon>
        <taxon>Cardueae</taxon>
        <taxon>Arctiinae</taxon>
        <taxon>Arctium</taxon>
    </lineage>
</organism>
<dbReference type="EMBL" id="CM042064">
    <property type="protein sequence ID" value="KAI3665174.1"/>
    <property type="molecule type" value="Genomic_DNA"/>
</dbReference>
<gene>
    <name evidence="1" type="ORF">L6452_43796</name>
</gene>